<dbReference type="PANTHER" id="PTHR48081:SF33">
    <property type="entry name" value="KYNURENINE FORMAMIDASE"/>
    <property type="match status" value="1"/>
</dbReference>
<dbReference type="PANTHER" id="PTHR48081">
    <property type="entry name" value="AB HYDROLASE SUPERFAMILY PROTEIN C4A8.06C"/>
    <property type="match status" value="1"/>
</dbReference>
<proteinExistence type="predicted"/>
<evidence type="ECO:0000259" key="2">
    <source>
        <dbReference type="Pfam" id="PF20434"/>
    </source>
</evidence>
<keyword evidence="1 3" id="KW-0378">Hydrolase</keyword>
<gene>
    <name evidence="3" type="ORF">ENS64_13515</name>
</gene>
<dbReference type="InterPro" id="IPR029058">
    <property type="entry name" value="AB_hydrolase_fold"/>
</dbReference>
<dbReference type="AlphaFoldDB" id="A0A7C4QJD1"/>
<dbReference type="InterPro" id="IPR049492">
    <property type="entry name" value="BD-FAE-like_dom"/>
</dbReference>
<dbReference type="EMBL" id="DSVQ01000016">
    <property type="protein sequence ID" value="HGT40261.1"/>
    <property type="molecule type" value="Genomic_DNA"/>
</dbReference>
<dbReference type="Gene3D" id="3.40.50.1820">
    <property type="entry name" value="alpha/beta hydrolase"/>
    <property type="match status" value="1"/>
</dbReference>
<dbReference type="GO" id="GO:0016787">
    <property type="term" value="F:hydrolase activity"/>
    <property type="evidence" value="ECO:0007669"/>
    <property type="project" value="UniProtKB-KW"/>
</dbReference>
<accession>A0A7C4QJD1</accession>
<comment type="caution">
    <text evidence="3">The sequence shown here is derived from an EMBL/GenBank/DDBJ whole genome shotgun (WGS) entry which is preliminary data.</text>
</comment>
<name>A0A7C4QJD1_9PLAN</name>
<feature type="domain" description="BD-FAE-like" evidence="2">
    <location>
        <begin position="46"/>
        <end position="152"/>
    </location>
</feature>
<reference evidence="3" key="1">
    <citation type="journal article" date="2020" name="mSystems">
        <title>Genome- and Community-Level Interaction Insights into Carbon Utilization and Element Cycling Functions of Hydrothermarchaeota in Hydrothermal Sediment.</title>
        <authorList>
            <person name="Zhou Z."/>
            <person name="Liu Y."/>
            <person name="Xu W."/>
            <person name="Pan J."/>
            <person name="Luo Z.H."/>
            <person name="Li M."/>
        </authorList>
    </citation>
    <scope>NUCLEOTIDE SEQUENCE [LARGE SCALE GENOMIC DNA]</scope>
    <source>
        <strain evidence="3">SpSt-508</strain>
    </source>
</reference>
<evidence type="ECO:0000256" key="1">
    <source>
        <dbReference type="ARBA" id="ARBA00022801"/>
    </source>
</evidence>
<dbReference type="SUPFAM" id="SSF53474">
    <property type="entry name" value="alpha/beta-Hydrolases"/>
    <property type="match status" value="1"/>
</dbReference>
<evidence type="ECO:0000313" key="3">
    <source>
        <dbReference type="EMBL" id="HGT40261.1"/>
    </source>
</evidence>
<organism evidence="3">
    <name type="scientific">Schlesneria paludicola</name>
    <dbReference type="NCBI Taxonomy" id="360056"/>
    <lineage>
        <taxon>Bacteria</taxon>
        <taxon>Pseudomonadati</taxon>
        <taxon>Planctomycetota</taxon>
        <taxon>Planctomycetia</taxon>
        <taxon>Planctomycetales</taxon>
        <taxon>Planctomycetaceae</taxon>
        <taxon>Schlesneria</taxon>
    </lineage>
</organism>
<sequence>MNHSCGKLLLLACGWVWLPLGGLPAAEFKLTRDIPYATNPHERQVLDVYARVDGQKLPVVFWIHGGGWQTGDKSDVQSKPQAFIDRGFVFVSTNYRLLPHVEMGDIVRDIARSLRWVHDHIAEYGGDPGRIFVMGHSAGAQLAALICTDDRYLKTEGLSLNILKGCVPVDGDTYDIPAIIETAETRRRVHGLPQLKFGHREKFGHTPENHRDFSAVTHVAPHKGIPPFLILYVADHPDNAAQAQRLAAVLKEAQVPVQAYGARETNHRRINAELGTPDDPSSKELFEFVARALKQ</sequence>
<dbReference type="Pfam" id="PF20434">
    <property type="entry name" value="BD-FAE"/>
    <property type="match status" value="1"/>
</dbReference>
<dbReference type="InterPro" id="IPR050300">
    <property type="entry name" value="GDXG_lipolytic_enzyme"/>
</dbReference>
<protein>
    <submittedName>
        <fullName evidence="3">Alpha/beta hydrolase</fullName>
    </submittedName>
</protein>